<evidence type="ECO:0000256" key="1">
    <source>
        <dbReference type="SAM" id="Coils"/>
    </source>
</evidence>
<dbReference type="PATRIC" id="fig|29290.4.peg.4703"/>
<accession>A0A0F3GQT9</accession>
<evidence type="ECO:0000313" key="3">
    <source>
        <dbReference type="EMBL" id="KJU84261.1"/>
    </source>
</evidence>
<dbReference type="Gene3D" id="1.10.10.10">
    <property type="entry name" value="Winged helix-like DNA-binding domain superfamily/Winged helix DNA-binding domain"/>
    <property type="match status" value="1"/>
</dbReference>
<dbReference type="PROSITE" id="PS51688">
    <property type="entry name" value="ICA"/>
    <property type="match status" value="1"/>
</dbReference>
<organism evidence="3 4">
    <name type="scientific">Candidatus Magnetobacterium bavaricum</name>
    <dbReference type="NCBI Taxonomy" id="29290"/>
    <lineage>
        <taxon>Bacteria</taxon>
        <taxon>Pseudomonadati</taxon>
        <taxon>Nitrospirota</taxon>
        <taxon>Thermodesulfovibrionia</taxon>
        <taxon>Thermodesulfovibrionales</taxon>
        <taxon>Candidatus Magnetobacteriaceae</taxon>
        <taxon>Candidatus Magnetobacterium</taxon>
    </lineage>
</organism>
<gene>
    <name evidence="3" type="ORF">MBAV_003540</name>
</gene>
<comment type="caution">
    <text evidence="3">The sequence shown here is derived from an EMBL/GenBank/DDBJ whole genome shotgun (WGS) entry which is preliminary data.</text>
</comment>
<evidence type="ECO:0000259" key="2">
    <source>
        <dbReference type="PROSITE" id="PS51688"/>
    </source>
</evidence>
<feature type="domain" description="Peptidase S74" evidence="2">
    <location>
        <begin position="207"/>
        <end position="298"/>
    </location>
</feature>
<sequence>MRFKIKGLKNVVGANVAIVALLFLTLSAYAGSVPNVFTSGTVAKSSEVNDNFTYLGERSWDKTSDGNLYFANGIVGIGTTNPVKVHSKVLDIKTGTNKHLVFFSASEYGAGTQGVAINSVDDSQTVTQPLELEGVPVIFSHASGGPVGINTNNPQAMLHVIKSNGYVNYAAIFESGNVGIGTTSPSYPLHMGSGAYVTTGGVWTNASSREYKKDIQSLTSEDAMLAFNKLEPVSFKYKTDDEQHIGFIAEDVPDIVATKDRKGLSPMDMVALLTKVVQEQQKTVQEQQKTIAELSDRLKSLENQTK</sequence>
<dbReference type="InterPro" id="IPR030392">
    <property type="entry name" value="S74_ICA"/>
</dbReference>
<proteinExistence type="predicted"/>
<dbReference type="Proteomes" id="UP000033423">
    <property type="component" value="Unassembled WGS sequence"/>
</dbReference>
<keyword evidence="1" id="KW-0175">Coiled coil</keyword>
<evidence type="ECO:0000313" key="4">
    <source>
        <dbReference type="Proteomes" id="UP000033423"/>
    </source>
</evidence>
<keyword evidence="4" id="KW-1185">Reference proteome</keyword>
<dbReference type="EMBL" id="LACI01001546">
    <property type="protein sequence ID" value="KJU84261.1"/>
    <property type="molecule type" value="Genomic_DNA"/>
</dbReference>
<dbReference type="InterPro" id="IPR036388">
    <property type="entry name" value="WH-like_DNA-bd_sf"/>
</dbReference>
<name>A0A0F3GQT9_9BACT</name>
<protein>
    <recommendedName>
        <fullName evidence="2">Peptidase S74 domain-containing protein</fullName>
    </recommendedName>
</protein>
<dbReference type="Pfam" id="PF13884">
    <property type="entry name" value="Peptidase_S74"/>
    <property type="match status" value="1"/>
</dbReference>
<reference evidence="3 4" key="1">
    <citation type="submission" date="2015-02" db="EMBL/GenBank/DDBJ databases">
        <title>Single-cell genomics of uncultivated deep-branching MTB reveals a conserved set of magnetosome genes.</title>
        <authorList>
            <person name="Kolinko S."/>
            <person name="Richter M."/>
            <person name="Glockner F.O."/>
            <person name="Brachmann A."/>
            <person name="Schuler D."/>
        </authorList>
    </citation>
    <scope>NUCLEOTIDE SEQUENCE [LARGE SCALE GENOMIC DNA]</scope>
    <source>
        <strain evidence="3">TM-1</strain>
    </source>
</reference>
<dbReference type="AlphaFoldDB" id="A0A0F3GQT9"/>
<feature type="coiled-coil region" evidence="1">
    <location>
        <begin position="277"/>
        <end position="304"/>
    </location>
</feature>